<name>A0ABW4WLH1_9HYPH</name>
<accession>A0ABW4WLH1</accession>
<keyword evidence="2" id="KW-1185">Reference proteome</keyword>
<proteinExistence type="predicted"/>
<dbReference type="EMBL" id="JBHUGY010000047">
    <property type="protein sequence ID" value="MFD2056813.1"/>
    <property type="molecule type" value="Genomic_DNA"/>
</dbReference>
<organism evidence="1 2">
    <name type="scientific">Mesorhizobium calcicola</name>
    <dbReference type="NCBI Taxonomy" id="1300310"/>
    <lineage>
        <taxon>Bacteria</taxon>
        <taxon>Pseudomonadati</taxon>
        <taxon>Pseudomonadota</taxon>
        <taxon>Alphaproteobacteria</taxon>
        <taxon>Hyphomicrobiales</taxon>
        <taxon>Phyllobacteriaceae</taxon>
        <taxon>Mesorhizobium</taxon>
    </lineage>
</organism>
<reference evidence="2" key="1">
    <citation type="journal article" date="2019" name="Int. J. Syst. Evol. Microbiol.">
        <title>The Global Catalogue of Microorganisms (GCM) 10K type strain sequencing project: providing services to taxonomists for standard genome sequencing and annotation.</title>
        <authorList>
            <consortium name="The Broad Institute Genomics Platform"/>
            <consortium name="The Broad Institute Genome Sequencing Center for Infectious Disease"/>
            <person name="Wu L."/>
            <person name="Ma J."/>
        </authorList>
    </citation>
    <scope>NUCLEOTIDE SEQUENCE [LARGE SCALE GENOMIC DNA]</scope>
    <source>
        <strain evidence="2">CGMCC 1.16226</strain>
    </source>
</reference>
<sequence length="76" mass="8392">MNVLTNRRPTACTAKELVEAAIHHNRLGSTVSVKETVMAIRQADPHLEETDCELVEIIVGLAVVHGQFVVFDLKEP</sequence>
<evidence type="ECO:0000313" key="1">
    <source>
        <dbReference type="EMBL" id="MFD2056813.1"/>
    </source>
</evidence>
<gene>
    <name evidence="1" type="ORF">ACFSQT_28170</name>
</gene>
<protein>
    <submittedName>
        <fullName evidence="1">Uncharacterized protein</fullName>
    </submittedName>
</protein>
<dbReference type="RefSeq" id="WP_379024268.1">
    <property type="nucleotide sequence ID" value="NZ_JBHUGY010000047.1"/>
</dbReference>
<evidence type="ECO:0000313" key="2">
    <source>
        <dbReference type="Proteomes" id="UP001597349"/>
    </source>
</evidence>
<dbReference type="Proteomes" id="UP001597349">
    <property type="component" value="Unassembled WGS sequence"/>
</dbReference>
<comment type="caution">
    <text evidence="1">The sequence shown here is derived from an EMBL/GenBank/DDBJ whole genome shotgun (WGS) entry which is preliminary data.</text>
</comment>